<feature type="region of interest" description="Disordered" evidence="4">
    <location>
        <begin position="1"/>
        <end position="46"/>
    </location>
</feature>
<feature type="compositionally biased region" description="Acidic residues" evidence="4">
    <location>
        <begin position="203"/>
        <end position="215"/>
    </location>
</feature>
<feature type="region of interest" description="Disordered" evidence="4">
    <location>
        <begin position="127"/>
        <end position="272"/>
    </location>
</feature>
<evidence type="ECO:0000313" key="7">
    <source>
        <dbReference type="Proteomes" id="UP001153069"/>
    </source>
</evidence>
<comment type="caution">
    <text evidence="6">The sequence shown here is derived from an EMBL/GenBank/DDBJ whole genome shotgun (WGS) entry which is preliminary data.</text>
</comment>
<dbReference type="InterPro" id="IPR050781">
    <property type="entry name" value="CWC22_splicing_factor"/>
</dbReference>
<evidence type="ECO:0000313" key="6">
    <source>
        <dbReference type="EMBL" id="CAB9504936.1"/>
    </source>
</evidence>
<dbReference type="SMART" id="SM00543">
    <property type="entry name" value="MIF4G"/>
    <property type="match status" value="1"/>
</dbReference>
<sequence>MKPSSSSSSRKESKRKRKKKALQADQSAPKKKRANQDDDPYSHLDSATAAALRKDDEEIAALEAKMGLTSSKEKKRLHKEYAKLNGYGDDFGDFLDSVDTLVARVNDKQEEEDYESYQQKYGLLLEEEEGEGNVDFQYTLMDSEDEDEDEDDEIVPMKDACMDSEEEEEMLQQNHESRESVSTEDEEDEDDEQNAPENRQQSSDDDSDGSSDGDEQPDHHIQDTYRPSQGEDIYGNPLHQKDQGPAPKKYVPPHLRKKQQDASQHDQADQVRQREVQRLLNNSLNRLSENTLISVAQAIAASLYPSYPTAIVNECIWKNLRIACIERPHLMTGLIPVYVACLSGVHVQMGDKAQVGEYLLEHTVTDLWNEIQNSNNSAEKLNDDTIQKDASNLILVLCYLYNYGIVHCSFLYSVIRSFIESFREIEVELLLLILSHCGRSLRSDDPTALKEIVLTVQKRALQKGTNKDSGALSSRVEYMISAMMDLKNNKKRKADVAHAEKVSKLRKLLGQIKSSSGSRSADSLRIGLDDILNVSTKGRWWKVGASWVGNQYRFEEGGAADTSRSSKEQSSSSSNDDTNNNKEDAKLLKLAAKARMNTDAKRAIFCIIMKSADCEDAFEKLSRAGHMKNRKERDAVRVLMECCGNEKTYNPFYAHLGARMCEYQPQCKFSMQLAYWDVFKQFDDGDSVSARKAANLAKLAFHLVVIQPSLKLGVLKALDMSSPDELSEASVIFLTIFFSKLLEHFDNPSDVRMFLENEVKKKKGNRGGFDADDDDANDMIGGNESMGELNDDNDDGGLGPSISIFLLQTLKASPKYKKGSRFKTNLKAAVKACDTEDFFF</sequence>
<proteinExistence type="inferred from homology"/>
<dbReference type="SUPFAM" id="SSF48371">
    <property type="entry name" value="ARM repeat"/>
    <property type="match status" value="1"/>
</dbReference>
<dbReference type="OrthoDB" id="413313at2759"/>
<feature type="region of interest" description="Disordered" evidence="4">
    <location>
        <begin position="558"/>
        <end position="582"/>
    </location>
</feature>
<organism evidence="6 7">
    <name type="scientific">Seminavis robusta</name>
    <dbReference type="NCBI Taxonomy" id="568900"/>
    <lineage>
        <taxon>Eukaryota</taxon>
        <taxon>Sar</taxon>
        <taxon>Stramenopiles</taxon>
        <taxon>Ochrophyta</taxon>
        <taxon>Bacillariophyta</taxon>
        <taxon>Bacillariophyceae</taxon>
        <taxon>Bacillariophycidae</taxon>
        <taxon>Naviculales</taxon>
        <taxon>Naviculaceae</taxon>
        <taxon>Seminavis</taxon>
    </lineage>
</organism>
<dbReference type="Proteomes" id="UP001153069">
    <property type="component" value="Unassembled WGS sequence"/>
</dbReference>
<dbReference type="PANTHER" id="PTHR18034">
    <property type="entry name" value="CELL CYCLE CONTROL PROTEIN CWF22-RELATED"/>
    <property type="match status" value="1"/>
</dbReference>
<dbReference type="GO" id="GO:0005730">
    <property type="term" value="C:nucleolus"/>
    <property type="evidence" value="ECO:0007669"/>
    <property type="project" value="UniProtKB-SubCell"/>
</dbReference>
<feature type="compositionally biased region" description="Low complexity" evidence="4">
    <location>
        <begin position="568"/>
        <end position="578"/>
    </location>
</feature>
<keyword evidence="3" id="KW-0539">Nucleus</keyword>
<dbReference type="GO" id="GO:0042274">
    <property type="term" value="P:ribosomal small subunit biogenesis"/>
    <property type="evidence" value="ECO:0007669"/>
    <property type="project" value="TreeGrafter"/>
</dbReference>
<dbReference type="InterPro" id="IPR003890">
    <property type="entry name" value="MIF4G-like_typ-3"/>
</dbReference>
<dbReference type="Pfam" id="PF02847">
    <property type="entry name" value="MA3"/>
    <property type="match status" value="1"/>
</dbReference>
<feature type="domain" description="MI" evidence="5">
    <location>
        <begin position="599"/>
        <end position="720"/>
    </location>
</feature>
<dbReference type="InterPro" id="IPR016024">
    <property type="entry name" value="ARM-type_fold"/>
</dbReference>
<feature type="compositionally biased region" description="Acidic residues" evidence="4">
    <location>
        <begin position="142"/>
        <end position="154"/>
    </location>
</feature>
<dbReference type="PANTHER" id="PTHR18034:SF4">
    <property type="entry name" value="NUCLEOLAR MIF4G DOMAIN-CONTAINING PROTEIN 1"/>
    <property type="match status" value="1"/>
</dbReference>
<dbReference type="EMBL" id="CAICTM010000213">
    <property type="protein sequence ID" value="CAB9504936.1"/>
    <property type="molecule type" value="Genomic_DNA"/>
</dbReference>
<evidence type="ECO:0000256" key="2">
    <source>
        <dbReference type="ARBA" id="ARBA00006856"/>
    </source>
</evidence>
<reference evidence="6" key="1">
    <citation type="submission" date="2020-06" db="EMBL/GenBank/DDBJ databases">
        <authorList>
            <consortium name="Plant Systems Biology data submission"/>
        </authorList>
    </citation>
    <scope>NUCLEOTIDE SEQUENCE</scope>
    <source>
        <strain evidence="6">D6</strain>
    </source>
</reference>
<keyword evidence="7" id="KW-1185">Reference proteome</keyword>
<evidence type="ECO:0000256" key="1">
    <source>
        <dbReference type="ARBA" id="ARBA00004604"/>
    </source>
</evidence>
<protein>
    <submittedName>
        <fullName evidence="6">Suppressor of glycerol defect protein 1</fullName>
    </submittedName>
</protein>
<evidence type="ECO:0000256" key="3">
    <source>
        <dbReference type="ARBA" id="ARBA00023242"/>
    </source>
</evidence>
<evidence type="ECO:0000259" key="5">
    <source>
        <dbReference type="PROSITE" id="PS51366"/>
    </source>
</evidence>
<gene>
    <name evidence="6" type="ORF">SEMRO_214_G088640.1</name>
</gene>
<accession>A0A9N8DMF1</accession>
<dbReference type="SMART" id="SM00544">
    <property type="entry name" value="MA3"/>
    <property type="match status" value="1"/>
</dbReference>
<name>A0A9N8DMF1_9STRA</name>
<dbReference type="InterPro" id="IPR003891">
    <property type="entry name" value="Initiation_fac_eIF4g_MI"/>
</dbReference>
<dbReference type="GO" id="GO:0003723">
    <property type="term" value="F:RNA binding"/>
    <property type="evidence" value="ECO:0007669"/>
    <property type="project" value="InterPro"/>
</dbReference>
<feature type="compositionally biased region" description="Acidic residues" evidence="4">
    <location>
        <begin position="182"/>
        <end position="194"/>
    </location>
</feature>
<feature type="compositionally biased region" description="Basic residues" evidence="4">
    <location>
        <begin position="12"/>
        <end position="21"/>
    </location>
</feature>
<dbReference type="PROSITE" id="PS51366">
    <property type="entry name" value="MI"/>
    <property type="match status" value="1"/>
</dbReference>
<dbReference type="Gene3D" id="1.25.40.180">
    <property type="match status" value="1"/>
</dbReference>
<feature type="compositionally biased region" description="Basic and acidic residues" evidence="4">
    <location>
        <begin position="258"/>
        <end position="272"/>
    </location>
</feature>
<dbReference type="Pfam" id="PF02854">
    <property type="entry name" value="MIF4G"/>
    <property type="match status" value="1"/>
</dbReference>
<comment type="similarity">
    <text evidence="2">Belongs to the CWC22 family.</text>
</comment>
<comment type="subcellular location">
    <subcellularLocation>
        <location evidence="1">Nucleus</location>
        <location evidence="1">Nucleolus</location>
    </subcellularLocation>
</comment>
<evidence type="ECO:0000256" key="4">
    <source>
        <dbReference type="SAM" id="MobiDB-lite"/>
    </source>
</evidence>
<dbReference type="AlphaFoldDB" id="A0A9N8DMF1"/>